<accession>A0ABU5GSR1</accession>
<proteinExistence type="predicted"/>
<dbReference type="Pfam" id="PF14397">
    <property type="entry name" value="ATPgrasp_ST"/>
    <property type="match status" value="1"/>
</dbReference>
<keyword evidence="3" id="KW-1185">Reference proteome</keyword>
<dbReference type="Proteomes" id="UP001294570">
    <property type="component" value="Unassembled WGS sequence"/>
</dbReference>
<name>A0ABU5GSR1_9GAMM</name>
<organism evidence="2 3">
    <name type="scientific">Denitrificimonas halotolerans</name>
    <dbReference type="NCBI Taxonomy" id="3098930"/>
    <lineage>
        <taxon>Bacteria</taxon>
        <taxon>Pseudomonadati</taxon>
        <taxon>Pseudomonadota</taxon>
        <taxon>Gammaproteobacteria</taxon>
        <taxon>Pseudomonadales</taxon>
        <taxon>Pseudomonadaceae</taxon>
        <taxon>Denitrificimonas</taxon>
    </lineage>
</organism>
<evidence type="ECO:0000259" key="1">
    <source>
        <dbReference type="Pfam" id="PF14397"/>
    </source>
</evidence>
<sequence>MQPTLKIRSIAKRTIHAAVEARYHAMHKKHAQQVLHNIELDQGKLPPSLKAQCDHYAQQRLGHRKYAPWLYVYAAMQGTFKDGWLPCNYYGHAIVRDIDQGYGTISDLKPLTNRLLLSNQLPDLLYVNNGYLIEPNNYHIVSNARATQLLFDENSQVIFKPNASIQGKGVRLYSQAQWAQARPVSNGVVQKIIQQHDFFDALFPHPGATLRITTGLDATGQASVRAAYLRLGRSQHNSATHVQSNSAVRIAVDLHSGALANTGYLANWRSCERHPDSHAGFQGQVIPVFAQACRTVEQLHNRYPFVLTIGWDVSINQQAQVEIMEWNTAHNDIKFSEASQGPCFKDILDLSLQRP</sequence>
<reference evidence="2 3" key="1">
    <citation type="submission" date="2023-12" db="EMBL/GenBank/DDBJ databases">
        <title>Denitrificimonas halotolerans sp. nov.,a novel species isolated from landfill leachate.</title>
        <authorList>
            <person name="Wang S."/>
        </authorList>
    </citation>
    <scope>NUCLEOTIDE SEQUENCE [LARGE SCALE GENOMIC DNA]</scope>
    <source>
        <strain evidence="2 3">JX-1</strain>
    </source>
</reference>
<feature type="domain" description="Alpha-L-glutamate ligase-related protein ATP-grasp" evidence="1">
    <location>
        <begin position="185"/>
        <end position="338"/>
    </location>
</feature>
<gene>
    <name evidence="2" type="ORF">TOI97_07390</name>
</gene>
<comment type="caution">
    <text evidence="2">The sequence shown here is derived from an EMBL/GenBank/DDBJ whole genome shotgun (WGS) entry which is preliminary data.</text>
</comment>
<evidence type="ECO:0000313" key="3">
    <source>
        <dbReference type="Proteomes" id="UP001294570"/>
    </source>
</evidence>
<dbReference type="EMBL" id="JAXIVU010000008">
    <property type="protein sequence ID" value="MDY7219390.1"/>
    <property type="molecule type" value="Genomic_DNA"/>
</dbReference>
<dbReference type="RefSeq" id="WP_321553484.1">
    <property type="nucleotide sequence ID" value="NZ_JAXIVU010000008.1"/>
</dbReference>
<dbReference type="InterPro" id="IPR039523">
    <property type="entry name" value="RimK-rel_E_lig_ATP-grasp"/>
</dbReference>
<evidence type="ECO:0000313" key="2">
    <source>
        <dbReference type="EMBL" id="MDY7219390.1"/>
    </source>
</evidence>
<protein>
    <submittedName>
        <fullName evidence="2">Sugar-transfer associated ATP-grasp domain-containing protein</fullName>
    </submittedName>
</protein>